<keyword evidence="10" id="KW-0833">Ubl conjugation pathway</keyword>
<comment type="similarity">
    <text evidence="14">Belongs to the RING-type zinc finger family. ATL subfamily.</text>
</comment>
<feature type="transmembrane region" description="Helical" evidence="17">
    <location>
        <begin position="65"/>
        <end position="88"/>
    </location>
</feature>
<comment type="pathway">
    <text evidence="3">Protein modification; protein ubiquitination.</text>
</comment>
<evidence type="ECO:0000256" key="4">
    <source>
        <dbReference type="ARBA" id="ARBA00012483"/>
    </source>
</evidence>
<keyword evidence="5" id="KW-0808">Transferase</keyword>
<evidence type="ECO:0000256" key="13">
    <source>
        <dbReference type="ARBA" id="ARBA00023136"/>
    </source>
</evidence>
<protein>
    <recommendedName>
        <fullName evidence="4">RING-type E3 ubiquitin transferase</fullName>
        <ecNumber evidence="4">2.3.2.27</ecNumber>
    </recommendedName>
</protein>
<evidence type="ECO:0000259" key="18">
    <source>
        <dbReference type="PROSITE" id="PS50089"/>
    </source>
</evidence>
<keyword evidence="11" id="KW-0862">Zinc</keyword>
<dbReference type="PROSITE" id="PS50089">
    <property type="entry name" value="ZF_RING_2"/>
    <property type="match status" value="1"/>
</dbReference>
<dbReference type="Gene3D" id="3.30.40.10">
    <property type="entry name" value="Zinc/RING finger domain, C3HC4 (zinc finger)"/>
    <property type="match status" value="1"/>
</dbReference>
<feature type="compositionally biased region" description="Acidic residues" evidence="16">
    <location>
        <begin position="248"/>
        <end position="257"/>
    </location>
</feature>
<evidence type="ECO:0000256" key="3">
    <source>
        <dbReference type="ARBA" id="ARBA00004906"/>
    </source>
</evidence>
<evidence type="ECO:0000256" key="11">
    <source>
        <dbReference type="ARBA" id="ARBA00022833"/>
    </source>
</evidence>
<keyword evidence="6 17" id="KW-0812">Transmembrane</keyword>
<comment type="subcellular location">
    <subcellularLocation>
        <location evidence="2">Membrane</location>
        <topology evidence="2">Single-pass membrane protein</topology>
    </subcellularLocation>
</comment>
<evidence type="ECO:0000256" key="14">
    <source>
        <dbReference type="ARBA" id="ARBA00024209"/>
    </source>
</evidence>
<dbReference type="Pfam" id="PF13639">
    <property type="entry name" value="zf-RING_2"/>
    <property type="match status" value="1"/>
</dbReference>
<keyword evidence="7" id="KW-0479">Metal-binding</keyword>
<name>A0A921RRI2_SORBI</name>
<dbReference type="GO" id="GO:0061630">
    <property type="term" value="F:ubiquitin protein ligase activity"/>
    <property type="evidence" value="ECO:0007669"/>
    <property type="project" value="UniProtKB-EC"/>
</dbReference>
<evidence type="ECO:0000256" key="5">
    <source>
        <dbReference type="ARBA" id="ARBA00022679"/>
    </source>
</evidence>
<dbReference type="AlphaFoldDB" id="A0A921RRI2"/>
<evidence type="ECO:0000256" key="17">
    <source>
        <dbReference type="SAM" id="Phobius"/>
    </source>
</evidence>
<evidence type="ECO:0000256" key="8">
    <source>
        <dbReference type="ARBA" id="ARBA00022729"/>
    </source>
</evidence>
<evidence type="ECO:0000256" key="1">
    <source>
        <dbReference type="ARBA" id="ARBA00000900"/>
    </source>
</evidence>
<feature type="region of interest" description="Disordered" evidence="16">
    <location>
        <begin position="222"/>
        <end position="278"/>
    </location>
</feature>
<dbReference type="SUPFAM" id="SSF57850">
    <property type="entry name" value="RING/U-box"/>
    <property type="match status" value="1"/>
</dbReference>
<organism evidence="19 20">
    <name type="scientific">Sorghum bicolor</name>
    <name type="common">Sorghum</name>
    <name type="synonym">Sorghum vulgare</name>
    <dbReference type="NCBI Taxonomy" id="4558"/>
    <lineage>
        <taxon>Eukaryota</taxon>
        <taxon>Viridiplantae</taxon>
        <taxon>Streptophyta</taxon>
        <taxon>Embryophyta</taxon>
        <taxon>Tracheophyta</taxon>
        <taxon>Spermatophyta</taxon>
        <taxon>Magnoliopsida</taxon>
        <taxon>Liliopsida</taxon>
        <taxon>Poales</taxon>
        <taxon>Poaceae</taxon>
        <taxon>PACMAD clade</taxon>
        <taxon>Panicoideae</taxon>
        <taxon>Andropogonodae</taxon>
        <taxon>Andropogoneae</taxon>
        <taxon>Sorghinae</taxon>
        <taxon>Sorghum</taxon>
    </lineage>
</organism>
<feature type="domain" description="RING-type" evidence="18">
    <location>
        <begin position="166"/>
        <end position="208"/>
    </location>
</feature>
<keyword evidence="8" id="KW-0732">Signal</keyword>
<evidence type="ECO:0000256" key="7">
    <source>
        <dbReference type="ARBA" id="ARBA00022723"/>
    </source>
</evidence>
<comment type="catalytic activity">
    <reaction evidence="1">
        <text>S-ubiquitinyl-[E2 ubiquitin-conjugating enzyme]-L-cysteine + [acceptor protein]-L-lysine = [E2 ubiquitin-conjugating enzyme]-L-cysteine + N(6)-ubiquitinyl-[acceptor protein]-L-lysine.</text>
        <dbReference type="EC" id="2.3.2.27"/>
    </reaction>
</comment>
<evidence type="ECO:0000256" key="12">
    <source>
        <dbReference type="ARBA" id="ARBA00022989"/>
    </source>
</evidence>
<dbReference type="GO" id="GO:0008270">
    <property type="term" value="F:zinc ion binding"/>
    <property type="evidence" value="ECO:0007669"/>
    <property type="project" value="UniProtKB-KW"/>
</dbReference>
<reference evidence="19" key="2">
    <citation type="submission" date="2020-10" db="EMBL/GenBank/DDBJ databases">
        <authorList>
            <person name="Cooper E.A."/>
            <person name="Brenton Z.W."/>
            <person name="Flinn B.S."/>
            <person name="Jenkins J."/>
            <person name="Shu S."/>
            <person name="Flowers D."/>
            <person name="Luo F."/>
            <person name="Wang Y."/>
            <person name="Xia P."/>
            <person name="Barry K."/>
            <person name="Daum C."/>
            <person name="Lipzen A."/>
            <person name="Yoshinaga Y."/>
            <person name="Schmutz J."/>
            <person name="Saski C."/>
            <person name="Vermerris W."/>
            <person name="Kresovich S."/>
        </authorList>
    </citation>
    <scope>NUCLEOTIDE SEQUENCE</scope>
</reference>
<dbReference type="EMBL" id="CM027681">
    <property type="protein sequence ID" value="KAG0544080.1"/>
    <property type="molecule type" value="Genomic_DNA"/>
</dbReference>
<dbReference type="PANTHER" id="PTHR46913">
    <property type="entry name" value="RING-H2 FINGER PROTEIN ATL16"/>
    <property type="match status" value="1"/>
</dbReference>
<dbReference type="InterPro" id="IPR001841">
    <property type="entry name" value="Znf_RING"/>
</dbReference>
<dbReference type="CDD" id="cd16461">
    <property type="entry name" value="RING-H2_EL5-like"/>
    <property type="match status" value="1"/>
</dbReference>
<evidence type="ECO:0000256" key="10">
    <source>
        <dbReference type="ARBA" id="ARBA00022786"/>
    </source>
</evidence>
<gene>
    <name evidence="19" type="ORF">BDA96_02G244200</name>
</gene>
<feature type="compositionally biased region" description="Basic and acidic residues" evidence="16">
    <location>
        <begin position="232"/>
        <end position="241"/>
    </location>
</feature>
<dbReference type="PANTHER" id="PTHR46913:SF19">
    <property type="entry name" value="RING-TYPE E3 UBIQUITIN TRANSFERASE"/>
    <property type="match status" value="1"/>
</dbReference>
<evidence type="ECO:0000256" key="6">
    <source>
        <dbReference type="ARBA" id="ARBA00022692"/>
    </source>
</evidence>
<feature type="compositionally biased region" description="Polar residues" evidence="16">
    <location>
        <begin position="261"/>
        <end position="270"/>
    </location>
</feature>
<dbReference type="FunFam" id="3.30.40.10:FF:000285">
    <property type="entry name" value="RING-H2 finger protein ATL43"/>
    <property type="match status" value="1"/>
</dbReference>
<evidence type="ECO:0000313" key="20">
    <source>
        <dbReference type="Proteomes" id="UP000807115"/>
    </source>
</evidence>
<keyword evidence="9 15" id="KW-0863">Zinc-finger</keyword>
<dbReference type="SMART" id="SM00184">
    <property type="entry name" value="RING"/>
    <property type="match status" value="1"/>
</dbReference>
<comment type="caution">
    <text evidence="19">The sequence shown here is derived from an EMBL/GenBank/DDBJ whole genome shotgun (WGS) entry which is preliminary data.</text>
</comment>
<dbReference type="InterPro" id="IPR013083">
    <property type="entry name" value="Znf_RING/FYVE/PHD"/>
</dbReference>
<sequence length="367" mass="38828">MYTVRPHAATSTVILNCTEAPLDCLPLCPGGGEAPCSAYALPPPPPLPVIPRAPVAADRHAPVRLLLVISLLSAFLFLSLALSTLLLYRRRRLILRRRRRLAAAAAAEGADDDGGGGGFGDEEEGGGGGVVHHVWYIRTVGLDEATIASIAAVEYRRGVVGRGGDCAVCLGEFSDGELVRLLPRCAHPFHAPCIDTWLRAHVNCPICRSPVVVVPSDPPVAAAEAEAGDAQSGEHHVHEEMSLSQSESETEGSEDSEASSATQSEGTTATTEEDGRATPKAIRRSASMDSPLFLVAVPEAQDDVVRYSCKLPNAREMKVFRVKEKEAGTSSSSCQSGRFKIGRSMSSSGQGFFFSRNGRSSGAVLPL</sequence>
<dbReference type="EC" id="2.3.2.27" evidence="4"/>
<evidence type="ECO:0000256" key="16">
    <source>
        <dbReference type="SAM" id="MobiDB-lite"/>
    </source>
</evidence>
<dbReference type="GO" id="GO:0016567">
    <property type="term" value="P:protein ubiquitination"/>
    <property type="evidence" value="ECO:0007669"/>
    <property type="project" value="InterPro"/>
</dbReference>
<evidence type="ECO:0000313" key="19">
    <source>
        <dbReference type="EMBL" id="KAG0544080.1"/>
    </source>
</evidence>
<evidence type="ECO:0000256" key="2">
    <source>
        <dbReference type="ARBA" id="ARBA00004167"/>
    </source>
</evidence>
<accession>A0A921RRI2</accession>
<proteinExistence type="inferred from homology"/>
<evidence type="ECO:0000256" key="15">
    <source>
        <dbReference type="PROSITE-ProRule" id="PRU00175"/>
    </source>
</evidence>
<reference evidence="19" key="1">
    <citation type="journal article" date="2019" name="BMC Genomics">
        <title>A new reference genome for Sorghum bicolor reveals high levels of sequence similarity between sweet and grain genotypes: implications for the genetics of sugar metabolism.</title>
        <authorList>
            <person name="Cooper E.A."/>
            <person name="Brenton Z.W."/>
            <person name="Flinn B.S."/>
            <person name="Jenkins J."/>
            <person name="Shu S."/>
            <person name="Flowers D."/>
            <person name="Luo F."/>
            <person name="Wang Y."/>
            <person name="Xia P."/>
            <person name="Barry K."/>
            <person name="Daum C."/>
            <person name="Lipzen A."/>
            <person name="Yoshinaga Y."/>
            <person name="Schmutz J."/>
            <person name="Saski C."/>
            <person name="Vermerris W."/>
            <person name="Kresovich S."/>
        </authorList>
    </citation>
    <scope>NUCLEOTIDE SEQUENCE</scope>
</reference>
<evidence type="ECO:0000256" key="9">
    <source>
        <dbReference type="ARBA" id="ARBA00022771"/>
    </source>
</evidence>
<keyword evidence="12 17" id="KW-1133">Transmembrane helix</keyword>
<keyword evidence="13 17" id="KW-0472">Membrane</keyword>
<dbReference type="GO" id="GO:0016020">
    <property type="term" value="C:membrane"/>
    <property type="evidence" value="ECO:0007669"/>
    <property type="project" value="UniProtKB-SubCell"/>
</dbReference>
<dbReference type="Proteomes" id="UP000807115">
    <property type="component" value="Chromosome 2"/>
</dbReference>
<dbReference type="InterPro" id="IPR044600">
    <property type="entry name" value="ATL1/ATL16-like"/>
</dbReference>